<organism evidence="3 4">
    <name type="scientific">Ammoniphilus resinae</name>
    <dbReference type="NCBI Taxonomy" id="861532"/>
    <lineage>
        <taxon>Bacteria</taxon>
        <taxon>Bacillati</taxon>
        <taxon>Bacillota</taxon>
        <taxon>Bacilli</taxon>
        <taxon>Bacillales</taxon>
        <taxon>Paenibacillaceae</taxon>
        <taxon>Aneurinibacillus group</taxon>
        <taxon>Ammoniphilus</taxon>
    </lineage>
</organism>
<feature type="chain" id="PRO_5045875068" description="Lipoprotein" evidence="2">
    <location>
        <begin position="22"/>
        <end position="394"/>
    </location>
</feature>
<protein>
    <recommendedName>
        <fullName evidence="5">Lipoprotein</fullName>
    </recommendedName>
</protein>
<gene>
    <name evidence="3" type="ORF">J2Z37_003938</name>
</gene>
<feature type="compositionally biased region" description="Basic and acidic residues" evidence="1">
    <location>
        <begin position="40"/>
        <end position="54"/>
    </location>
</feature>
<proteinExistence type="predicted"/>
<sequence>MMIKKGIGIVLISLLAFNLTACGNTGSTSEPAPTQAETPKAQDEKKDQAEEQKGPQDFTTAVKTVVDELAKSSNGEKVDFALVEKTYIEKIKPAVEARDTEFNEQVSVQLDGALTAGKEGSLDTQIVKQVFDKLLQKVAFLSVRHELNEVGEHWDDKEKVKAEIEEAKQFYDPILKSTLEKRDTAYETQLVSAVEGAFSAMESATEVLDFQLAKQVVDKTMMKGFYLAAGASPNGYAYKIEKAVKEDPEHAGIAQAEGWAFYQSLHPYISKHASEEAEFINSQFDLTNDAAKIKADEINQAFIRGVAKVALDEYAESFESWGKDKSVITALEGALFIQMMEIDLKRVLGEEPTAQVIEKAGLLLEAVKSGDKEQAETLFKDVKNVLDQLSVLGK</sequence>
<dbReference type="EMBL" id="JAGGKT010000014">
    <property type="protein sequence ID" value="MBP1933921.1"/>
    <property type="molecule type" value="Genomic_DNA"/>
</dbReference>
<evidence type="ECO:0000313" key="4">
    <source>
        <dbReference type="Proteomes" id="UP001519343"/>
    </source>
</evidence>
<keyword evidence="2" id="KW-0732">Signal</keyword>
<evidence type="ECO:0008006" key="5">
    <source>
        <dbReference type="Google" id="ProtNLM"/>
    </source>
</evidence>
<keyword evidence="4" id="KW-1185">Reference proteome</keyword>
<feature type="signal peptide" evidence="2">
    <location>
        <begin position="1"/>
        <end position="21"/>
    </location>
</feature>
<accession>A0ABS4GUH8</accession>
<evidence type="ECO:0000256" key="1">
    <source>
        <dbReference type="SAM" id="MobiDB-lite"/>
    </source>
</evidence>
<name>A0ABS4GUH8_9BACL</name>
<reference evidence="3 4" key="1">
    <citation type="submission" date="2021-03" db="EMBL/GenBank/DDBJ databases">
        <title>Genomic Encyclopedia of Type Strains, Phase IV (KMG-IV): sequencing the most valuable type-strain genomes for metagenomic binning, comparative biology and taxonomic classification.</title>
        <authorList>
            <person name="Goeker M."/>
        </authorList>
    </citation>
    <scope>NUCLEOTIDE SEQUENCE [LARGE SCALE GENOMIC DNA]</scope>
    <source>
        <strain evidence="3 4">DSM 24738</strain>
    </source>
</reference>
<evidence type="ECO:0000313" key="3">
    <source>
        <dbReference type="EMBL" id="MBP1933921.1"/>
    </source>
</evidence>
<feature type="compositionally biased region" description="Polar residues" evidence="1">
    <location>
        <begin position="25"/>
        <end position="37"/>
    </location>
</feature>
<comment type="caution">
    <text evidence="3">The sequence shown here is derived from an EMBL/GenBank/DDBJ whole genome shotgun (WGS) entry which is preliminary data.</text>
</comment>
<feature type="region of interest" description="Disordered" evidence="1">
    <location>
        <begin position="25"/>
        <end position="57"/>
    </location>
</feature>
<evidence type="ECO:0000256" key="2">
    <source>
        <dbReference type="SAM" id="SignalP"/>
    </source>
</evidence>
<dbReference type="Proteomes" id="UP001519343">
    <property type="component" value="Unassembled WGS sequence"/>
</dbReference>